<dbReference type="Pfam" id="PF01797">
    <property type="entry name" value="Y1_Tnp"/>
    <property type="match status" value="1"/>
</dbReference>
<dbReference type="EMBL" id="CP012621">
    <property type="protein sequence ID" value="ATG74579.1"/>
    <property type="molecule type" value="Genomic_DNA"/>
</dbReference>
<dbReference type="GO" id="GO:0043565">
    <property type="term" value="F:sequence-specific DNA binding"/>
    <property type="evidence" value="ECO:0007669"/>
    <property type="project" value="TreeGrafter"/>
</dbReference>
<dbReference type="AlphaFoldDB" id="A0A231MYA2"/>
<dbReference type="Proteomes" id="UP000217763">
    <property type="component" value="Chromosome"/>
</dbReference>
<sequence>MRQGEHSRGYLPHLEGAEYQAITYRLADSLPWETTRQILTENSKPKRKRLIEHELGKGHGQCWLRLPSIASTVVQNWRFFDGKRYALIAYIVMPNHVHLLIRVYPQAQLSTIVHGWKSYSAKAIQAYIRRTQGEETVPKRIWQPEYWDRYIRDQAHFDRVVEYIHQNPVKAGLVSQPSDWAWSSAHRQKPEP</sequence>
<dbReference type="NCBIfam" id="NF047646">
    <property type="entry name" value="REP_Tyr_transpos"/>
    <property type="match status" value="1"/>
</dbReference>
<dbReference type="PANTHER" id="PTHR36966:SF1">
    <property type="entry name" value="REP-ASSOCIATED TYROSINE TRANSPOSASE"/>
    <property type="match status" value="1"/>
</dbReference>
<dbReference type="InterPro" id="IPR002686">
    <property type="entry name" value="Transposase_17"/>
</dbReference>
<protein>
    <submittedName>
        <fullName evidence="1">Uncharacterized protein</fullName>
    </submittedName>
</protein>
<dbReference type="KEGG" id="zdf:AN401_12550"/>
<dbReference type="GO" id="GO:0006313">
    <property type="term" value="P:DNA transposition"/>
    <property type="evidence" value="ECO:0007669"/>
    <property type="project" value="InterPro"/>
</dbReference>
<dbReference type="PANTHER" id="PTHR36966">
    <property type="entry name" value="REP-ASSOCIATED TYROSINE TRANSPOSASE"/>
    <property type="match status" value="1"/>
</dbReference>
<evidence type="ECO:0000313" key="1">
    <source>
        <dbReference type="EMBL" id="ATG74579.1"/>
    </source>
</evidence>
<name>A0A231MYA2_9GAMM</name>
<dbReference type="InterPro" id="IPR036515">
    <property type="entry name" value="Transposase_17_sf"/>
</dbReference>
<reference evidence="2" key="1">
    <citation type="submission" date="2015-09" db="EMBL/GenBank/DDBJ databases">
        <authorList>
            <person name="Shao Z."/>
            <person name="Wang L."/>
        </authorList>
    </citation>
    <scope>NUCLEOTIDE SEQUENCE [LARGE SCALE GENOMIC DNA]</scope>
    <source>
        <strain evidence="2">F13-1</strain>
    </source>
</reference>
<proteinExistence type="predicted"/>
<dbReference type="InterPro" id="IPR052715">
    <property type="entry name" value="RAYT_transposase"/>
</dbReference>
<dbReference type="Gene3D" id="3.30.70.1290">
    <property type="entry name" value="Transposase IS200-like"/>
    <property type="match status" value="1"/>
</dbReference>
<dbReference type="RefSeq" id="WP_094039809.1">
    <property type="nucleotide sequence ID" value="NZ_CP012621.1"/>
</dbReference>
<accession>A0A231MYA2</accession>
<organism evidence="1 2">
    <name type="scientific">Zobellella denitrificans</name>
    <dbReference type="NCBI Taxonomy" id="347534"/>
    <lineage>
        <taxon>Bacteria</taxon>
        <taxon>Pseudomonadati</taxon>
        <taxon>Pseudomonadota</taxon>
        <taxon>Gammaproteobacteria</taxon>
        <taxon>Aeromonadales</taxon>
        <taxon>Aeromonadaceae</taxon>
        <taxon>Zobellella</taxon>
    </lineage>
</organism>
<evidence type="ECO:0000313" key="2">
    <source>
        <dbReference type="Proteomes" id="UP000217763"/>
    </source>
</evidence>
<dbReference type="OrthoDB" id="9794403at2"/>
<dbReference type="SUPFAM" id="SSF143422">
    <property type="entry name" value="Transposase IS200-like"/>
    <property type="match status" value="1"/>
</dbReference>
<dbReference type="GO" id="GO:0004803">
    <property type="term" value="F:transposase activity"/>
    <property type="evidence" value="ECO:0007669"/>
    <property type="project" value="InterPro"/>
</dbReference>
<gene>
    <name evidence="1" type="ORF">AN401_12550</name>
</gene>
<dbReference type="SMART" id="SM01321">
    <property type="entry name" value="Y1_Tnp"/>
    <property type="match status" value="1"/>
</dbReference>
<keyword evidence="2" id="KW-1185">Reference proteome</keyword>